<comment type="similarity">
    <text evidence="1 10">Belongs to the glutaminase PdxT/SNO family.</text>
</comment>
<dbReference type="EMBL" id="CP045725">
    <property type="protein sequence ID" value="QGF24302.1"/>
    <property type="molecule type" value="Genomic_DNA"/>
</dbReference>
<dbReference type="GO" id="GO:0042823">
    <property type="term" value="P:pyridoxal phosphate biosynthetic process"/>
    <property type="evidence" value="ECO:0007669"/>
    <property type="project" value="UniProtKB-UniRule"/>
</dbReference>
<dbReference type="PANTHER" id="PTHR31559">
    <property type="entry name" value="PYRIDOXAL 5'-PHOSPHATE SYNTHASE SUBUNIT SNO"/>
    <property type="match status" value="1"/>
</dbReference>
<keyword evidence="4 10" id="KW-0315">Glutamine amidotransferase</keyword>
<dbReference type="AlphaFoldDB" id="A0A5Q2FBP1"/>
<evidence type="ECO:0000313" key="14">
    <source>
        <dbReference type="Proteomes" id="UP000386847"/>
    </source>
</evidence>
<keyword evidence="3 10" id="KW-0663">Pyridoxal phosphate</keyword>
<feature type="active site" description="Charge relay system" evidence="10 11">
    <location>
        <position position="179"/>
    </location>
</feature>
<evidence type="ECO:0000256" key="1">
    <source>
        <dbReference type="ARBA" id="ARBA00008345"/>
    </source>
</evidence>
<comment type="function">
    <text evidence="8 10">Catalyzes the hydrolysis of glutamine to glutamate and ammonia as part of the biosynthesis of pyridoxal 5'-phosphate. The resulting ammonia molecule is channeled to the active site of PdxS.</text>
</comment>
<dbReference type="PROSITE" id="PS51274">
    <property type="entry name" value="GATASE_COBBQ"/>
    <property type="match status" value="1"/>
</dbReference>
<dbReference type="KEGG" id="rain:Rai3103_12235"/>
<dbReference type="PIRSF" id="PIRSF005639">
    <property type="entry name" value="Glut_amidoT_SNO"/>
    <property type="match status" value="1"/>
</dbReference>
<gene>
    <name evidence="10 13" type="primary">pdxT</name>
    <name evidence="13" type="ORF">Rai3103_12235</name>
</gene>
<keyword evidence="14" id="KW-1185">Reference proteome</keyword>
<dbReference type="FunFam" id="3.40.50.880:FF:000010">
    <property type="entry name" value="uncharacterized protein LOC100176842 isoform X2"/>
    <property type="match status" value="1"/>
</dbReference>
<keyword evidence="2 10" id="KW-0378">Hydrolase</keyword>
<dbReference type="GO" id="GO:1903600">
    <property type="term" value="C:glutaminase complex"/>
    <property type="evidence" value="ECO:0007669"/>
    <property type="project" value="TreeGrafter"/>
</dbReference>
<dbReference type="SUPFAM" id="SSF52317">
    <property type="entry name" value="Class I glutamine amidotransferase-like"/>
    <property type="match status" value="1"/>
</dbReference>
<feature type="binding site" evidence="10 12">
    <location>
        <begin position="139"/>
        <end position="140"/>
    </location>
    <ligand>
        <name>L-glutamine</name>
        <dbReference type="ChEBI" id="CHEBI:58359"/>
    </ligand>
</feature>
<feature type="binding site" evidence="10 12">
    <location>
        <begin position="47"/>
        <end position="49"/>
    </location>
    <ligand>
        <name>L-glutamine</name>
        <dbReference type="ChEBI" id="CHEBI:58359"/>
    </ligand>
</feature>
<evidence type="ECO:0000256" key="10">
    <source>
        <dbReference type="HAMAP-Rule" id="MF_01615"/>
    </source>
</evidence>
<evidence type="ECO:0000256" key="9">
    <source>
        <dbReference type="ARBA" id="ARBA00064749"/>
    </source>
</evidence>
<feature type="active site" description="Charge relay system" evidence="10 11">
    <location>
        <position position="177"/>
    </location>
</feature>
<dbReference type="InterPro" id="IPR029062">
    <property type="entry name" value="Class_I_gatase-like"/>
</dbReference>
<dbReference type="GO" id="GO:0006543">
    <property type="term" value="P:L-glutamine catabolic process"/>
    <property type="evidence" value="ECO:0007669"/>
    <property type="project" value="UniProtKB-UniRule"/>
</dbReference>
<dbReference type="InterPro" id="IPR021196">
    <property type="entry name" value="PdxT/SNO_CS"/>
</dbReference>
<dbReference type="EC" id="4.3.3.6" evidence="10"/>
<dbReference type="PANTHER" id="PTHR31559:SF0">
    <property type="entry name" value="PYRIDOXAL 5'-PHOSPHATE SYNTHASE SUBUNIT SNO1-RELATED"/>
    <property type="match status" value="1"/>
</dbReference>
<comment type="catalytic activity">
    <reaction evidence="7 10">
        <text>L-glutamine + H2O = L-glutamate + NH4(+)</text>
        <dbReference type="Rhea" id="RHEA:15889"/>
        <dbReference type="ChEBI" id="CHEBI:15377"/>
        <dbReference type="ChEBI" id="CHEBI:28938"/>
        <dbReference type="ChEBI" id="CHEBI:29985"/>
        <dbReference type="ChEBI" id="CHEBI:58359"/>
        <dbReference type="EC" id="3.5.1.2"/>
    </reaction>
</comment>
<evidence type="ECO:0000313" key="13">
    <source>
        <dbReference type="EMBL" id="QGF24302.1"/>
    </source>
</evidence>
<dbReference type="Proteomes" id="UP000386847">
    <property type="component" value="Chromosome"/>
</dbReference>
<dbReference type="EC" id="3.5.1.2" evidence="10"/>
<feature type="active site" description="Nucleophile" evidence="10 11">
    <location>
        <position position="79"/>
    </location>
</feature>
<evidence type="ECO:0000256" key="12">
    <source>
        <dbReference type="PIRSR" id="PIRSR005639-2"/>
    </source>
</evidence>
<evidence type="ECO:0000256" key="11">
    <source>
        <dbReference type="PIRSR" id="PIRSR005639-1"/>
    </source>
</evidence>
<comment type="pathway">
    <text evidence="10">Cofactor biosynthesis; pyridoxal 5'-phosphate biosynthesis.</text>
</comment>
<dbReference type="GO" id="GO:0036381">
    <property type="term" value="F:pyridoxal 5'-phosphate synthase (glutamine hydrolysing) activity"/>
    <property type="evidence" value="ECO:0007669"/>
    <property type="project" value="UniProtKB-UniRule"/>
</dbReference>
<evidence type="ECO:0000256" key="5">
    <source>
        <dbReference type="ARBA" id="ARBA00023239"/>
    </source>
</evidence>
<proteinExistence type="inferred from homology"/>
<dbReference type="InterPro" id="IPR002161">
    <property type="entry name" value="PdxT/SNO"/>
</dbReference>
<comment type="catalytic activity">
    <reaction evidence="6 10">
        <text>aldehydo-D-ribose 5-phosphate + D-glyceraldehyde 3-phosphate + L-glutamine = pyridoxal 5'-phosphate + L-glutamate + phosphate + 3 H2O + H(+)</text>
        <dbReference type="Rhea" id="RHEA:31507"/>
        <dbReference type="ChEBI" id="CHEBI:15377"/>
        <dbReference type="ChEBI" id="CHEBI:15378"/>
        <dbReference type="ChEBI" id="CHEBI:29985"/>
        <dbReference type="ChEBI" id="CHEBI:43474"/>
        <dbReference type="ChEBI" id="CHEBI:58273"/>
        <dbReference type="ChEBI" id="CHEBI:58359"/>
        <dbReference type="ChEBI" id="CHEBI:59776"/>
        <dbReference type="ChEBI" id="CHEBI:597326"/>
        <dbReference type="EC" id="4.3.3.6"/>
    </reaction>
</comment>
<dbReference type="CDD" id="cd01749">
    <property type="entry name" value="GATase1_PB"/>
    <property type="match status" value="1"/>
</dbReference>
<evidence type="ECO:0000256" key="3">
    <source>
        <dbReference type="ARBA" id="ARBA00022898"/>
    </source>
</evidence>
<evidence type="ECO:0000256" key="4">
    <source>
        <dbReference type="ARBA" id="ARBA00022962"/>
    </source>
</evidence>
<dbReference type="PROSITE" id="PS51273">
    <property type="entry name" value="GATASE_TYPE_1"/>
    <property type="match status" value="1"/>
</dbReference>
<dbReference type="NCBIfam" id="TIGR03800">
    <property type="entry name" value="PLP_synth_Pdx2"/>
    <property type="match status" value="1"/>
</dbReference>
<name>A0A5Q2FBP1_9ACTN</name>
<keyword evidence="5 10" id="KW-0456">Lyase</keyword>
<sequence>MTLIGVIALQGAVSEHVAMLTALGASVREVRTPDQLEGVDGVVLPGGESTAMARAAAKVGLFEELAARRAAGLPIFGTCAGLILLSERVEDGAALDGFATVGGLDITARRNAFGGQLASFTEDLSVAGMDGPAFPAVFIRAPQVVELGPDVEVLARTGGDGPVVAVRQGNLLATSFHPELTADVRLHRYFRAMVRSSQPPVDV</sequence>
<dbReference type="PROSITE" id="PS51130">
    <property type="entry name" value="PDXT_SNO_2"/>
    <property type="match status" value="1"/>
</dbReference>
<feature type="binding site" evidence="10 12">
    <location>
        <position position="110"/>
    </location>
    <ligand>
        <name>L-glutamine</name>
        <dbReference type="ChEBI" id="CHEBI:58359"/>
    </ligand>
</feature>
<protein>
    <recommendedName>
        <fullName evidence="10">Pyridoxal 5'-phosphate synthase subunit PdxT</fullName>
        <ecNumber evidence="10">4.3.3.6</ecNumber>
    </recommendedName>
    <alternativeName>
        <fullName evidence="10">Pdx2</fullName>
    </alternativeName>
    <alternativeName>
        <fullName evidence="10">Pyridoxal 5'-phosphate synthase glutaminase subunit</fullName>
        <ecNumber evidence="10">3.5.1.2</ecNumber>
    </alternativeName>
</protein>
<evidence type="ECO:0000256" key="2">
    <source>
        <dbReference type="ARBA" id="ARBA00022801"/>
    </source>
</evidence>
<dbReference type="PROSITE" id="PS01236">
    <property type="entry name" value="PDXT_SNO_1"/>
    <property type="match status" value="1"/>
</dbReference>
<dbReference type="HAMAP" id="MF_01615">
    <property type="entry name" value="PdxT"/>
    <property type="match status" value="1"/>
</dbReference>
<dbReference type="GO" id="GO:0004359">
    <property type="term" value="F:glutaminase activity"/>
    <property type="evidence" value="ECO:0007669"/>
    <property type="project" value="UniProtKB-UniRule"/>
</dbReference>
<evidence type="ECO:0000256" key="8">
    <source>
        <dbReference type="ARBA" id="ARBA00054599"/>
    </source>
</evidence>
<comment type="subunit">
    <text evidence="9 10">In the presence of PdxS, forms a dodecamer of heterodimers. Only shows activity in the heterodimer.</text>
</comment>
<dbReference type="Gene3D" id="3.40.50.880">
    <property type="match status" value="1"/>
</dbReference>
<evidence type="ECO:0000256" key="6">
    <source>
        <dbReference type="ARBA" id="ARBA00047992"/>
    </source>
</evidence>
<organism evidence="13 14">
    <name type="scientific">Raineyella fluvialis</name>
    <dbReference type="NCBI Taxonomy" id="2662261"/>
    <lineage>
        <taxon>Bacteria</taxon>
        <taxon>Bacillati</taxon>
        <taxon>Actinomycetota</taxon>
        <taxon>Actinomycetes</taxon>
        <taxon>Propionibacteriales</taxon>
        <taxon>Propionibacteriaceae</taxon>
        <taxon>Raineyella</taxon>
    </lineage>
</organism>
<dbReference type="UniPathway" id="UPA00245"/>
<evidence type="ECO:0000256" key="7">
    <source>
        <dbReference type="ARBA" id="ARBA00049534"/>
    </source>
</evidence>
<accession>A0A5Q2FBP1</accession>
<dbReference type="Pfam" id="PF01174">
    <property type="entry name" value="SNO"/>
    <property type="match status" value="1"/>
</dbReference>
<dbReference type="GO" id="GO:0008614">
    <property type="term" value="P:pyridoxine metabolic process"/>
    <property type="evidence" value="ECO:0007669"/>
    <property type="project" value="TreeGrafter"/>
</dbReference>
<dbReference type="GO" id="GO:0005829">
    <property type="term" value="C:cytosol"/>
    <property type="evidence" value="ECO:0007669"/>
    <property type="project" value="TreeGrafter"/>
</dbReference>
<reference evidence="13 14" key="1">
    <citation type="submission" date="2019-10" db="EMBL/GenBank/DDBJ databases">
        <title>Genomic analysis of Raineyella sp. CBA3103.</title>
        <authorList>
            <person name="Roh S.W."/>
        </authorList>
    </citation>
    <scope>NUCLEOTIDE SEQUENCE [LARGE SCALE GENOMIC DNA]</scope>
    <source>
        <strain evidence="13 14">CBA3103</strain>
    </source>
</reference>